<evidence type="ECO:0000313" key="4">
    <source>
        <dbReference type="Proteomes" id="UP000518752"/>
    </source>
</evidence>
<evidence type="ECO:0000313" key="3">
    <source>
        <dbReference type="EMBL" id="KAF5371078.1"/>
    </source>
</evidence>
<organism evidence="3 4">
    <name type="scientific">Collybiopsis confluens</name>
    <dbReference type="NCBI Taxonomy" id="2823264"/>
    <lineage>
        <taxon>Eukaryota</taxon>
        <taxon>Fungi</taxon>
        <taxon>Dikarya</taxon>
        <taxon>Basidiomycota</taxon>
        <taxon>Agaricomycotina</taxon>
        <taxon>Agaricomycetes</taxon>
        <taxon>Agaricomycetidae</taxon>
        <taxon>Agaricales</taxon>
        <taxon>Marasmiineae</taxon>
        <taxon>Omphalotaceae</taxon>
        <taxon>Collybiopsis</taxon>
    </lineage>
</organism>
<dbReference type="OrthoDB" id="8954335at2759"/>
<feature type="region of interest" description="Disordered" evidence="1">
    <location>
        <begin position="35"/>
        <end position="72"/>
    </location>
</feature>
<dbReference type="AlphaFoldDB" id="A0A8H5LVI6"/>
<dbReference type="Proteomes" id="UP000518752">
    <property type="component" value="Unassembled WGS sequence"/>
</dbReference>
<keyword evidence="4" id="KW-1185">Reference proteome</keyword>
<dbReference type="EMBL" id="JAACJN010000117">
    <property type="protein sequence ID" value="KAF5371078.1"/>
    <property type="molecule type" value="Genomic_DNA"/>
</dbReference>
<gene>
    <name evidence="3" type="ORF">D9757_010804</name>
</gene>
<evidence type="ECO:0000259" key="2">
    <source>
        <dbReference type="Pfam" id="PF01926"/>
    </source>
</evidence>
<feature type="region of interest" description="Disordered" evidence="1">
    <location>
        <begin position="726"/>
        <end position="794"/>
    </location>
</feature>
<dbReference type="InterPro" id="IPR027417">
    <property type="entry name" value="P-loop_NTPase"/>
</dbReference>
<feature type="compositionally biased region" description="Basic residues" evidence="1">
    <location>
        <begin position="778"/>
        <end position="794"/>
    </location>
</feature>
<protein>
    <recommendedName>
        <fullName evidence="2">G domain-containing protein</fullName>
    </recommendedName>
</protein>
<reference evidence="3 4" key="1">
    <citation type="journal article" date="2020" name="ISME J.">
        <title>Uncovering the hidden diversity of litter-decomposition mechanisms in mushroom-forming fungi.</title>
        <authorList>
            <person name="Floudas D."/>
            <person name="Bentzer J."/>
            <person name="Ahren D."/>
            <person name="Johansson T."/>
            <person name="Persson P."/>
            <person name="Tunlid A."/>
        </authorList>
    </citation>
    <scope>NUCLEOTIDE SEQUENCE [LARGE SCALE GENOMIC DNA]</scope>
    <source>
        <strain evidence="3 4">CBS 406.79</strain>
    </source>
</reference>
<dbReference type="CDD" id="cd00882">
    <property type="entry name" value="Ras_like_GTPase"/>
    <property type="match status" value="1"/>
</dbReference>
<evidence type="ECO:0000256" key="1">
    <source>
        <dbReference type="SAM" id="MobiDB-lite"/>
    </source>
</evidence>
<feature type="compositionally biased region" description="Polar residues" evidence="1">
    <location>
        <begin position="35"/>
        <end position="53"/>
    </location>
</feature>
<feature type="compositionally biased region" description="Polar residues" evidence="1">
    <location>
        <begin position="732"/>
        <end position="748"/>
    </location>
</feature>
<proteinExistence type="predicted"/>
<name>A0A8H5LVI6_9AGAR</name>
<dbReference type="SUPFAM" id="SSF52540">
    <property type="entry name" value="P-loop containing nucleoside triphosphate hydrolases"/>
    <property type="match status" value="1"/>
</dbReference>
<accession>A0A8H5LVI6</accession>
<feature type="domain" description="G" evidence="2">
    <location>
        <begin position="81"/>
        <end position="185"/>
    </location>
</feature>
<dbReference type="Pfam" id="PF01926">
    <property type="entry name" value="MMR_HSR1"/>
    <property type="match status" value="1"/>
</dbReference>
<feature type="region of interest" description="Disordered" evidence="1">
    <location>
        <begin position="688"/>
        <end position="707"/>
    </location>
</feature>
<feature type="compositionally biased region" description="Basic and acidic residues" evidence="1">
    <location>
        <begin position="58"/>
        <end position="72"/>
    </location>
</feature>
<dbReference type="InterPro" id="IPR006073">
    <property type="entry name" value="GTP-bd"/>
</dbReference>
<dbReference type="GO" id="GO:0005525">
    <property type="term" value="F:GTP binding"/>
    <property type="evidence" value="ECO:0007669"/>
    <property type="project" value="InterPro"/>
</dbReference>
<sequence length="794" mass="88367">MLYKEALGKSHKFLAAFTPYPCAPAAISSSVKMNTTDSKSTALDNKNQQQRSGSLDDEGPKPGRDSQSKFEEDLDHTERNVILFGATGSGKTSIVNMLLPGPHNRAIVSNSAVNDMVFSAERYRIRIGDSNFSIFDLAGLSEGRSFSLAEAKVTFQNLLEDFSNHRMRIHLLVLCIRAPRITDVVANNYKLFYQTICKRQVPIVTIITGLENNEPSMEDWWPQNREIFRAYRMGFKGHACITAIKGKRLPDEDGFVYEREYNDSANAVRNLISKSACLYDEGRALNLDQFGSLWSEITSLLTEHISATIGKTIQAMSTAVGNRQRVVQKIEGGKLASDVWKSFLENPWRFLKDWHATKEFEKSTKSIDNVPCGFESKDPNQWAGVELVIYGLPRDSIEAASIALRSRLQDMYTEKDKAPSRLEAESFNLVPGDGSFDILPGDAQNPVDFVYLVLKPGLWPEPRPDILEAVRRDLKARGDCGPVLWKTAAGPDKSRRVTYEFRGSKPMALDGQRMIAEYLEQKRFGLLSSSCDRLEGGFRRLNFDLASFEDFENVKRTSIPIDNNHLPIDITHLNPQVPRQIRPVYGLEVAVAGCGGLLDPKKLLDDYFNEKYGQGTVLKSSMASSNGDASRDGYRDVYCVVFKNFETTVRVVQDPWQPSDGHLPPAPPVLLYLLNSYGVPSPVNSANVNSAHTSHGVPGVTDDTTGPNRAFRSMLKVQQKIIDAFRRPKSPEPSSMESDNIPSVQNEVSRLGRPSSAMGASNVGSKSETSPQVSRSISKSKRNVLTRKKNSMLS</sequence>
<comment type="caution">
    <text evidence="3">The sequence shown here is derived from an EMBL/GenBank/DDBJ whole genome shotgun (WGS) entry which is preliminary data.</text>
</comment>
<dbReference type="Gene3D" id="3.40.50.300">
    <property type="entry name" value="P-loop containing nucleotide triphosphate hydrolases"/>
    <property type="match status" value="1"/>
</dbReference>
<feature type="compositionally biased region" description="Polar residues" evidence="1">
    <location>
        <begin position="758"/>
        <end position="777"/>
    </location>
</feature>